<evidence type="ECO:0000256" key="1">
    <source>
        <dbReference type="ARBA" id="ARBA00010879"/>
    </source>
</evidence>
<dbReference type="CDD" id="cd01647">
    <property type="entry name" value="RT_LTR"/>
    <property type="match status" value="1"/>
</dbReference>
<dbReference type="InterPro" id="IPR053134">
    <property type="entry name" value="RNA-dir_DNA_polymerase"/>
</dbReference>
<evidence type="ECO:0000313" key="5">
    <source>
        <dbReference type="Proteomes" id="UP001176940"/>
    </source>
</evidence>
<dbReference type="PANTHER" id="PTHR24559:SF440">
    <property type="entry name" value="RIBONUCLEASE H"/>
    <property type="match status" value="1"/>
</dbReference>
<dbReference type="EMBL" id="CAUEEQ010035224">
    <property type="protein sequence ID" value="CAJ0952578.1"/>
    <property type="molecule type" value="Genomic_DNA"/>
</dbReference>
<dbReference type="InterPro" id="IPR000477">
    <property type="entry name" value="RT_dom"/>
</dbReference>
<proteinExistence type="inferred from homology"/>
<dbReference type="InterPro" id="IPR043128">
    <property type="entry name" value="Rev_trsase/Diguanyl_cyclase"/>
</dbReference>
<reference evidence="4" key="1">
    <citation type="submission" date="2023-07" db="EMBL/GenBank/DDBJ databases">
        <authorList>
            <person name="Stuckert A."/>
        </authorList>
    </citation>
    <scope>NUCLEOTIDE SEQUENCE</scope>
</reference>
<dbReference type="PROSITE" id="PS50878">
    <property type="entry name" value="RT_POL"/>
    <property type="match status" value="1"/>
</dbReference>
<dbReference type="EC" id="3.1.26.4" evidence="2"/>
<dbReference type="Pfam" id="PF00078">
    <property type="entry name" value="RVT_1"/>
    <property type="match status" value="1"/>
</dbReference>
<sequence length="457" mass="51657">MRPADLSLTLGMQVVRLYADASACVVLTMWRKKRNCYQLRPTLVVAILMCRSENNLKKITSKTTMFVVKKIVLRVPSHSAILIATTARFVTFERYSYDIAVSDTLLRSGTPLRIVRRSRSFETFFRRLVSRCGGMIAWCNIYRIRCAHSNQRLLHRTYVMKLSLQRRRLQSVTAVYDAGAILLRCWSVTDRTVVAMKIALCDGDPALSNINAFFLALGLLYDEPNSVDQAEKNLLALCQGQDEIEGASWFTKINLRGAYNLVRIRRGDEWKTAFNTPEGHFEYLVMPFGLANAPSVFQSFMHDIFREYLDKFLIVYLDDILIFSDDWESHVKQVEVDASEIGAGAVLSQRDSGNKKFKSTIQRSTETGMAAEMRSRMVRQPSRESTDGSINSYSSEGNLIFPGVRLGIDSQFSDFLDGLGPAQLVGRQTLATPAMGKNSIKKRLLCPNMNAVDILFK</sequence>
<evidence type="ECO:0000313" key="4">
    <source>
        <dbReference type="EMBL" id="CAJ0952578.1"/>
    </source>
</evidence>
<dbReference type="PANTHER" id="PTHR24559">
    <property type="entry name" value="TRANSPOSON TY3-I GAG-POL POLYPROTEIN"/>
    <property type="match status" value="1"/>
</dbReference>
<dbReference type="Proteomes" id="UP001176940">
    <property type="component" value="Unassembled WGS sequence"/>
</dbReference>
<comment type="similarity">
    <text evidence="1">Belongs to the beta type-B retroviral polymerase family. HERV class-II K(HML-2) pol subfamily.</text>
</comment>
<dbReference type="Gene3D" id="3.30.70.270">
    <property type="match status" value="1"/>
</dbReference>
<feature type="domain" description="Reverse transcriptase" evidence="3">
    <location>
        <begin position="96"/>
        <end position="406"/>
    </location>
</feature>
<gene>
    <name evidence="4" type="ORF">RIMI_LOCUS13941394</name>
</gene>
<evidence type="ECO:0000256" key="2">
    <source>
        <dbReference type="ARBA" id="ARBA00012180"/>
    </source>
</evidence>
<evidence type="ECO:0000259" key="3">
    <source>
        <dbReference type="PROSITE" id="PS50878"/>
    </source>
</evidence>
<dbReference type="Gene3D" id="3.10.10.10">
    <property type="entry name" value="HIV Type 1 Reverse Transcriptase, subunit A, domain 1"/>
    <property type="match status" value="1"/>
</dbReference>
<accession>A0ABN9LWC7</accession>
<dbReference type="SUPFAM" id="SSF56672">
    <property type="entry name" value="DNA/RNA polymerases"/>
    <property type="match status" value="1"/>
</dbReference>
<comment type="caution">
    <text evidence="4">The sequence shown here is derived from an EMBL/GenBank/DDBJ whole genome shotgun (WGS) entry which is preliminary data.</text>
</comment>
<keyword evidence="5" id="KW-1185">Reference proteome</keyword>
<organism evidence="4 5">
    <name type="scientific">Ranitomeya imitator</name>
    <name type="common">mimic poison frog</name>
    <dbReference type="NCBI Taxonomy" id="111125"/>
    <lineage>
        <taxon>Eukaryota</taxon>
        <taxon>Metazoa</taxon>
        <taxon>Chordata</taxon>
        <taxon>Craniata</taxon>
        <taxon>Vertebrata</taxon>
        <taxon>Euteleostomi</taxon>
        <taxon>Amphibia</taxon>
        <taxon>Batrachia</taxon>
        <taxon>Anura</taxon>
        <taxon>Neobatrachia</taxon>
        <taxon>Hyloidea</taxon>
        <taxon>Dendrobatidae</taxon>
        <taxon>Dendrobatinae</taxon>
        <taxon>Ranitomeya</taxon>
    </lineage>
</organism>
<dbReference type="InterPro" id="IPR043502">
    <property type="entry name" value="DNA/RNA_pol_sf"/>
</dbReference>
<protein>
    <recommendedName>
        <fullName evidence="2">ribonuclease H</fullName>
        <ecNumber evidence="2">3.1.26.4</ecNumber>
    </recommendedName>
</protein>
<name>A0ABN9LWC7_9NEOB</name>